<proteinExistence type="predicted"/>
<dbReference type="PROSITE" id="PS51257">
    <property type="entry name" value="PROKAR_LIPOPROTEIN"/>
    <property type="match status" value="1"/>
</dbReference>
<accession>A0A7S8MZX7</accession>
<dbReference type="AlphaFoldDB" id="A0A7S8MZX7"/>
<protein>
    <recommendedName>
        <fullName evidence="3">Lipoprotein</fullName>
    </recommendedName>
</protein>
<dbReference type="KEGG" id="msf:IT882_06755"/>
<evidence type="ECO:0008006" key="3">
    <source>
        <dbReference type="Google" id="ProtNLM"/>
    </source>
</evidence>
<evidence type="ECO:0000313" key="1">
    <source>
        <dbReference type="EMBL" id="QPE05680.1"/>
    </source>
</evidence>
<evidence type="ECO:0000313" key="2">
    <source>
        <dbReference type="Proteomes" id="UP000594480"/>
    </source>
</evidence>
<keyword evidence="2" id="KW-1185">Reference proteome</keyword>
<dbReference type="EMBL" id="CP064760">
    <property type="protein sequence ID" value="QPE05680.1"/>
    <property type="molecule type" value="Genomic_DNA"/>
</dbReference>
<sequence length="136" mass="14042">MGKRRAAAAAGLLAGALLLTGCGTFYTEKLRETPPEAAGIDVDVLDPKPTVVWADNGEDWFVITWGSSSCPAAPVSLEETAPGEFTIEIAREGGPICTSDLGPTTFRISAPEGVAPGDTVVVTVGSDTRIELAPAR</sequence>
<dbReference type="Proteomes" id="UP000594480">
    <property type="component" value="Chromosome"/>
</dbReference>
<reference evidence="1 2" key="1">
    <citation type="submission" date="2020-11" db="EMBL/GenBank/DDBJ databases">
        <title>Amino acid is mineralized and recycled by bacteria in oceanic microbiome.</title>
        <authorList>
            <person name="Zheng L.Y."/>
        </authorList>
    </citation>
    <scope>NUCLEOTIDE SEQUENCE [LARGE SCALE GENOMIC DNA]</scope>
    <source>
        <strain evidence="1 2">A32-1</strain>
    </source>
</reference>
<gene>
    <name evidence="1" type="ORF">IT882_06755</name>
</gene>
<organism evidence="1 2">
    <name type="scientific">Microbacterium schleiferi</name>
    <dbReference type="NCBI Taxonomy" id="69362"/>
    <lineage>
        <taxon>Bacteria</taxon>
        <taxon>Bacillati</taxon>
        <taxon>Actinomycetota</taxon>
        <taxon>Actinomycetes</taxon>
        <taxon>Micrococcales</taxon>
        <taxon>Microbacteriaceae</taxon>
        <taxon>Microbacterium</taxon>
    </lineage>
</organism>
<dbReference type="RefSeq" id="WP_195693695.1">
    <property type="nucleotide sequence ID" value="NZ_CP064760.1"/>
</dbReference>
<name>A0A7S8MZX7_9MICO</name>